<keyword evidence="3" id="KW-1185">Reference proteome</keyword>
<protein>
    <submittedName>
        <fullName evidence="2">13287_t:CDS:1</fullName>
    </submittedName>
</protein>
<evidence type="ECO:0000256" key="1">
    <source>
        <dbReference type="SAM" id="Phobius"/>
    </source>
</evidence>
<accession>A0ABN7VAU2</accession>
<comment type="caution">
    <text evidence="2">The sequence shown here is derived from an EMBL/GenBank/DDBJ whole genome shotgun (WGS) entry which is preliminary data.</text>
</comment>
<gene>
    <name evidence="2" type="ORF">GMARGA_LOCUS16494</name>
</gene>
<keyword evidence="1" id="KW-0812">Transmembrane</keyword>
<dbReference type="EMBL" id="CAJVQB010011980">
    <property type="protein sequence ID" value="CAG8751937.1"/>
    <property type="molecule type" value="Genomic_DNA"/>
</dbReference>
<feature type="transmembrane region" description="Helical" evidence="1">
    <location>
        <begin position="321"/>
        <end position="338"/>
    </location>
</feature>
<name>A0ABN7VAU2_GIGMA</name>
<proteinExistence type="predicted"/>
<evidence type="ECO:0000313" key="2">
    <source>
        <dbReference type="EMBL" id="CAG8751937.1"/>
    </source>
</evidence>
<reference evidence="2 3" key="1">
    <citation type="submission" date="2021-06" db="EMBL/GenBank/DDBJ databases">
        <authorList>
            <person name="Kallberg Y."/>
            <person name="Tangrot J."/>
            <person name="Rosling A."/>
        </authorList>
    </citation>
    <scope>NUCLEOTIDE SEQUENCE [LARGE SCALE GENOMIC DNA]</scope>
    <source>
        <strain evidence="2 3">120-4 pot B 10/14</strain>
    </source>
</reference>
<keyword evidence="1" id="KW-0472">Membrane</keyword>
<keyword evidence="1" id="KW-1133">Transmembrane helix</keyword>
<evidence type="ECO:0000313" key="3">
    <source>
        <dbReference type="Proteomes" id="UP000789901"/>
    </source>
</evidence>
<organism evidence="2 3">
    <name type="scientific">Gigaspora margarita</name>
    <dbReference type="NCBI Taxonomy" id="4874"/>
    <lineage>
        <taxon>Eukaryota</taxon>
        <taxon>Fungi</taxon>
        <taxon>Fungi incertae sedis</taxon>
        <taxon>Mucoromycota</taxon>
        <taxon>Glomeromycotina</taxon>
        <taxon>Glomeromycetes</taxon>
        <taxon>Diversisporales</taxon>
        <taxon>Gigasporaceae</taxon>
        <taxon>Gigaspora</taxon>
    </lineage>
</organism>
<dbReference type="Proteomes" id="UP000789901">
    <property type="component" value="Unassembled WGS sequence"/>
</dbReference>
<sequence>MNVSQKFCRWFEKNYNTIPYYVYTLFTFKILLKIENIGYKNLMICDLEKCLEHIGKLRHKLESNRLMELPKYYKHRELIISKNRCFKNLQASSLLSFMLAQFMDEVDRTAKYWEYKDTSNINENSSDGGHDNIFEIEGLSFYPENVFQWLKRFKNCGKPPFRAIIKEQISILYGVGDTIEHIVMLQTHLRNGVDPFFEEKKPTQEDVDIWLIMVYTTSKLLEKLENEITKIEEPSICFIYKQLVNDLELFLITIQKIATDKRWKESELIEDNLQDPDDKLVKHKNSQHTYDKLFEEEDNPEYIYNEISEDEAKKYPNKFPFWFYCLVIPIFYLCYLWNNSFNSLYES</sequence>